<keyword evidence="3" id="KW-1185">Reference proteome</keyword>
<dbReference type="AlphaFoldDB" id="A0AAV4RCT1"/>
<keyword evidence="1" id="KW-0812">Transmembrane</keyword>
<evidence type="ECO:0000256" key="1">
    <source>
        <dbReference type="SAM" id="Phobius"/>
    </source>
</evidence>
<protein>
    <submittedName>
        <fullName evidence="2">Uncharacterized protein</fullName>
    </submittedName>
</protein>
<dbReference type="Proteomes" id="UP001054945">
    <property type="component" value="Unassembled WGS sequence"/>
</dbReference>
<proteinExistence type="predicted"/>
<accession>A0AAV4RCT1</accession>
<dbReference type="EMBL" id="BPLR01007578">
    <property type="protein sequence ID" value="GIY18131.1"/>
    <property type="molecule type" value="Genomic_DNA"/>
</dbReference>
<gene>
    <name evidence="2" type="ORF">CEXT_354591</name>
</gene>
<feature type="transmembrane region" description="Helical" evidence="1">
    <location>
        <begin position="116"/>
        <end position="133"/>
    </location>
</feature>
<evidence type="ECO:0000313" key="2">
    <source>
        <dbReference type="EMBL" id="GIY18131.1"/>
    </source>
</evidence>
<name>A0AAV4RCT1_CAEEX</name>
<comment type="caution">
    <text evidence="2">The sequence shown here is derived from an EMBL/GenBank/DDBJ whole genome shotgun (WGS) entry which is preliminary data.</text>
</comment>
<organism evidence="2 3">
    <name type="scientific">Caerostris extrusa</name>
    <name type="common">Bark spider</name>
    <name type="synonym">Caerostris bankana</name>
    <dbReference type="NCBI Taxonomy" id="172846"/>
    <lineage>
        <taxon>Eukaryota</taxon>
        <taxon>Metazoa</taxon>
        <taxon>Ecdysozoa</taxon>
        <taxon>Arthropoda</taxon>
        <taxon>Chelicerata</taxon>
        <taxon>Arachnida</taxon>
        <taxon>Araneae</taxon>
        <taxon>Araneomorphae</taxon>
        <taxon>Entelegynae</taxon>
        <taxon>Araneoidea</taxon>
        <taxon>Araneidae</taxon>
        <taxon>Caerostris</taxon>
    </lineage>
</organism>
<reference evidence="2 3" key="1">
    <citation type="submission" date="2021-06" db="EMBL/GenBank/DDBJ databases">
        <title>Caerostris extrusa draft genome.</title>
        <authorList>
            <person name="Kono N."/>
            <person name="Arakawa K."/>
        </authorList>
    </citation>
    <scope>NUCLEOTIDE SEQUENCE [LARGE SCALE GENOMIC DNA]</scope>
</reference>
<sequence length="151" mass="17211">MASRFSNALNDIIHFLKALEPFCEHDPDECWTRMFGNAQTCLVEIFLIYLKKKKKVPFSLIPGPSIFPLLVSIFVISVGSQLHFDKNPDLVIRNKENCFSSPLTGYLSTYGSQRPISAVCFLPLLIDRFFFFINRFKAPLRAAADARVFVT</sequence>
<evidence type="ECO:0000313" key="3">
    <source>
        <dbReference type="Proteomes" id="UP001054945"/>
    </source>
</evidence>
<feature type="transmembrane region" description="Helical" evidence="1">
    <location>
        <begin position="58"/>
        <end position="79"/>
    </location>
</feature>
<keyword evidence="1" id="KW-1133">Transmembrane helix</keyword>
<keyword evidence="1" id="KW-0472">Membrane</keyword>